<dbReference type="EMBL" id="WTXG01000159">
    <property type="protein sequence ID" value="KAI0291391.1"/>
    <property type="molecule type" value="Genomic_DNA"/>
</dbReference>
<comment type="caution">
    <text evidence="1">The sequence shown here is derived from an EMBL/GenBank/DDBJ whole genome shotgun (WGS) entry which is preliminary data.</text>
</comment>
<dbReference type="AlphaFoldDB" id="A0AAD4QHS6"/>
<proteinExistence type="predicted"/>
<keyword evidence="2" id="KW-1185">Reference proteome</keyword>
<gene>
    <name evidence="1" type="ORF">B0F90DRAFT_1671517</name>
</gene>
<reference evidence="1" key="1">
    <citation type="journal article" date="2022" name="New Phytol.">
        <title>Evolutionary transition to the ectomycorrhizal habit in the genomes of a hyperdiverse lineage of mushroom-forming fungi.</title>
        <authorList>
            <person name="Looney B."/>
            <person name="Miyauchi S."/>
            <person name="Morin E."/>
            <person name="Drula E."/>
            <person name="Courty P.E."/>
            <person name="Kohler A."/>
            <person name="Kuo A."/>
            <person name="LaButti K."/>
            <person name="Pangilinan J."/>
            <person name="Lipzen A."/>
            <person name="Riley R."/>
            <person name="Andreopoulos W."/>
            <person name="He G."/>
            <person name="Johnson J."/>
            <person name="Nolan M."/>
            <person name="Tritt A."/>
            <person name="Barry K.W."/>
            <person name="Grigoriev I.V."/>
            <person name="Nagy L.G."/>
            <person name="Hibbett D."/>
            <person name="Henrissat B."/>
            <person name="Matheny P.B."/>
            <person name="Labbe J."/>
            <person name="Martin F.M."/>
        </authorList>
    </citation>
    <scope>NUCLEOTIDE SEQUENCE</scope>
    <source>
        <strain evidence="1">BPL690</strain>
    </source>
</reference>
<dbReference type="Proteomes" id="UP001203297">
    <property type="component" value="Unassembled WGS sequence"/>
</dbReference>
<protein>
    <submittedName>
        <fullName evidence="1">Uncharacterized protein</fullName>
    </submittedName>
</protein>
<name>A0AAD4QHS6_9AGAM</name>
<evidence type="ECO:0000313" key="2">
    <source>
        <dbReference type="Proteomes" id="UP001203297"/>
    </source>
</evidence>
<sequence length="145" mass="15864">MDVVELLNKETAGGNVGSAIGVRKVLQDVCGTKCLDTNQRQVTAEGNVLFMHFKPMHRLLQMLGKVVTGPRREHKRESDGSHGVGCQGKGCIIISLWLCQLLGFKDLLRHNLGRLKGFLNVIIDGLDQYTRSGGVMPSASYSQSI</sequence>
<organism evidence="1 2">
    <name type="scientific">Multifurca ochricompacta</name>
    <dbReference type="NCBI Taxonomy" id="376703"/>
    <lineage>
        <taxon>Eukaryota</taxon>
        <taxon>Fungi</taxon>
        <taxon>Dikarya</taxon>
        <taxon>Basidiomycota</taxon>
        <taxon>Agaricomycotina</taxon>
        <taxon>Agaricomycetes</taxon>
        <taxon>Russulales</taxon>
        <taxon>Russulaceae</taxon>
        <taxon>Multifurca</taxon>
    </lineage>
</organism>
<accession>A0AAD4QHS6</accession>
<evidence type="ECO:0000313" key="1">
    <source>
        <dbReference type="EMBL" id="KAI0291391.1"/>
    </source>
</evidence>